<evidence type="ECO:0000256" key="1">
    <source>
        <dbReference type="SAM" id="SignalP"/>
    </source>
</evidence>
<evidence type="ECO:0000313" key="3">
    <source>
        <dbReference type="Proteomes" id="UP000500801"/>
    </source>
</evidence>
<feature type="signal peptide" evidence="1">
    <location>
        <begin position="1"/>
        <end position="24"/>
    </location>
</feature>
<reference evidence="2 3" key="1">
    <citation type="submission" date="2018-11" db="EMBL/GenBank/DDBJ databases">
        <title>Complete genome sequence of Dickeya zeae strain CE1 infecting Canna edulis Ker-Gawl. in China.</title>
        <authorList>
            <person name="Zhang J."/>
            <person name="Lin B."/>
            <person name="Shen H."/>
            <person name="Jiang S."/>
            <person name="Pu X."/>
            <person name="Sun D."/>
        </authorList>
    </citation>
    <scope>NUCLEOTIDE SEQUENCE [LARGE SCALE GENOMIC DNA]</scope>
    <source>
        <strain evidence="2 3">CE1</strain>
    </source>
</reference>
<organism evidence="2 3">
    <name type="scientific">Dickeya zeae</name>
    <dbReference type="NCBI Taxonomy" id="204042"/>
    <lineage>
        <taxon>Bacteria</taxon>
        <taxon>Pseudomonadati</taxon>
        <taxon>Pseudomonadota</taxon>
        <taxon>Gammaproteobacteria</taxon>
        <taxon>Enterobacterales</taxon>
        <taxon>Pectobacteriaceae</taxon>
        <taxon>Dickeya</taxon>
    </lineage>
</organism>
<accession>A0AAE6YWI5</accession>
<dbReference type="Proteomes" id="UP000500801">
    <property type="component" value="Chromosome"/>
</dbReference>
<evidence type="ECO:0000313" key="2">
    <source>
        <dbReference type="EMBL" id="QIZ49617.1"/>
    </source>
</evidence>
<dbReference type="Pfam" id="PF10748">
    <property type="entry name" value="HofP"/>
    <property type="match status" value="1"/>
</dbReference>
<dbReference type="AlphaFoldDB" id="A0AAE6YWI5"/>
<name>A0AAE6YWI5_9GAMM</name>
<proteinExistence type="predicted"/>
<dbReference type="EMBL" id="CP033622">
    <property type="protein sequence ID" value="QIZ49617.1"/>
    <property type="molecule type" value="Genomic_DNA"/>
</dbReference>
<dbReference type="InterPro" id="IPR019684">
    <property type="entry name" value="HofP"/>
</dbReference>
<gene>
    <name evidence="2" type="ORF">DWG24_01880</name>
</gene>
<sequence length="138" mass="15218">MSRWQGCALCVGVLLGAVSTAVLCDPVIHDPEIRDSVVRESVMRDPFQPLSDMSCNSGQDQQKWQLKGMIGSSSRWIAWLVQPQIGWLRVRDGDVIPPGDWQITQLDRGGATLRQTGGKVSCGVAEIRLGPPFHHNKE</sequence>
<keyword evidence="1" id="KW-0732">Signal</keyword>
<feature type="chain" id="PRO_5042174102" evidence="1">
    <location>
        <begin position="25"/>
        <end position="138"/>
    </location>
</feature>
<protein>
    <submittedName>
        <fullName evidence="2">DUF2531 family protein</fullName>
    </submittedName>
</protein>